<protein>
    <submittedName>
        <fullName evidence="1">Gag-Pro-Pol polyprotein</fullName>
    </submittedName>
</protein>
<evidence type="ECO:0000313" key="1">
    <source>
        <dbReference type="EMBL" id="GFS18871.1"/>
    </source>
</evidence>
<keyword evidence="2" id="KW-1185">Reference proteome</keyword>
<dbReference type="Proteomes" id="UP000762676">
    <property type="component" value="Unassembled WGS sequence"/>
</dbReference>
<dbReference type="Gene3D" id="3.10.10.10">
    <property type="entry name" value="HIV Type 1 Reverse Transcriptase, subunit A, domain 1"/>
    <property type="match status" value="1"/>
</dbReference>
<accession>A0AAV4J8Z4</accession>
<dbReference type="SUPFAM" id="SSF56672">
    <property type="entry name" value="DNA/RNA polymerases"/>
    <property type="match status" value="1"/>
</dbReference>
<dbReference type="EMBL" id="BMAT01003021">
    <property type="protein sequence ID" value="GFS18871.1"/>
    <property type="molecule type" value="Genomic_DNA"/>
</dbReference>
<proteinExistence type="predicted"/>
<comment type="caution">
    <text evidence="1">The sequence shown here is derived from an EMBL/GenBank/DDBJ whole genome shotgun (WGS) entry which is preliminary data.</text>
</comment>
<dbReference type="AlphaFoldDB" id="A0AAV4J8Z4"/>
<sequence>MGVEQETKKNVRPVLDFSKELNKFVASHTGGDVIDICNDWLREWRQIEGDCEIFDLKSAYLQICVSSELWKYQLVKFKGKVYALTRLGFGLNLAPKIMSKILKTVLAKKPEVSQATSSYIDDIIVDVRKVKATDIVHHMGRYGLVT</sequence>
<dbReference type="PANTHER" id="PTHR33050:SF7">
    <property type="entry name" value="RIBONUCLEASE H"/>
    <property type="match status" value="1"/>
</dbReference>
<dbReference type="InterPro" id="IPR043502">
    <property type="entry name" value="DNA/RNA_pol_sf"/>
</dbReference>
<name>A0AAV4J8Z4_9GAST</name>
<dbReference type="PANTHER" id="PTHR33050">
    <property type="entry name" value="REVERSE TRANSCRIPTASE DOMAIN-CONTAINING PROTEIN"/>
    <property type="match status" value="1"/>
</dbReference>
<dbReference type="Gene3D" id="3.30.70.270">
    <property type="match status" value="1"/>
</dbReference>
<evidence type="ECO:0000313" key="2">
    <source>
        <dbReference type="Proteomes" id="UP000762676"/>
    </source>
</evidence>
<dbReference type="InterPro" id="IPR043128">
    <property type="entry name" value="Rev_trsase/Diguanyl_cyclase"/>
</dbReference>
<dbReference type="InterPro" id="IPR052055">
    <property type="entry name" value="Hepadnavirus_pol/RT"/>
</dbReference>
<reference evidence="1 2" key="1">
    <citation type="journal article" date="2021" name="Elife">
        <title>Chloroplast acquisition without the gene transfer in kleptoplastic sea slugs, Plakobranchus ocellatus.</title>
        <authorList>
            <person name="Maeda T."/>
            <person name="Takahashi S."/>
            <person name="Yoshida T."/>
            <person name="Shimamura S."/>
            <person name="Takaki Y."/>
            <person name="Nagai Y."/>
            <person name="Toyoda A."/>
            <person name="Suzuki Y."/>
            <person name="Arimoto A."/>
            <person name="Ishii H."/>
            <person name="Satoh N."/>
            <person name="Nishiyama T."/>
            <person name="Hasebe M."/>
            <person name="Maruyama T."/>
            <person name="Minagawa J."/>
            <person name="Obokata J."/>
            <person name="Shigenobu S."/>
        </authorList>
    </citation>
    <scope>NUCLEOTIDE SEQUENCE [LARGE SCALE GENOMIC DNA]</scope>
</reference>
<organism evidence="1 2">
    <name type="scientific">Elysia marginata</name>
    <dbReference type="NCBI Taxonomy" id="1093978"/>
    <lineage>
        <taxon>Eukaryota</taxon>
        <taxon>Metazoa</taxon>
        <taxon>Spiralia</taxon>
        <taxon>Lophotrochozoa</taxon>
        <taxon>Mollusca</taxon>
        <taxon>Gastropoda</taxon>
        <taxon>Heterobranchia</taxon>
        <taxon>Euthyneura</taxon>
        <taxon>Panpulmonata</taxon>
        <taxon>Sacoglossa</taxon>
        <taxon>Placobranchoidea</taxon>
        <taxon>Plakobranchidae</taxon>
        <taxon>Elysia</taxon>
    </lineage>
</organism>
<gene>
    <name evidence="1" type="ORF">ElyMa_001533200</name>
</gene>